<evidence type="ECO:0000256" key="4">
    <source>
        <dbReference type="SAM" id="MobiDB-lite"/>
    </source>
</evidence>
<dbReference type="Pfam" id="PF21486">
    <property type="entry name" value="NUP120_helical"/>
    <property type="match status" value="1"/>
</dbReference>
<reference evidence="8 9" key="1">
    <citation type="submission" date="2019-09" db="EMBL/GenBank/DDBJ databases">
        <title>The hologenome of the rock-dwelling lichen Lasallia pustulata.</title>
        <authorList>
            <person name="Greshake Tzovaras B."/>
            <person name="Segers F."/>
            <person name="Bicker A."/>
            <person name="Dal Grande F."/>
            <person name="Otte J."/>
            <person name="Hankeln T."/>
            <person name="Schmitt I."/>
            <person name="Ebersberger I."/>
        </authorList>
    </citation>
    <scope>NUCLEOTIDE SEQUENCE [LARGE SCALE GENOMIC DNA]</scope>
    <source>
        <strain evidence="8">A1-1</strain>
    </source>
</reference>
<dbReference type="OrthoDB" id="67716at2759"/>
<evidence type="ECO:0000256" key="1">
    <source>
        <dbReference type="ARBA" id="ARBA00004123"/>
    </source>
</evidence>
<keyword evidence="2" id="KW-0813">Transport</keyword>
<evidence type="ECO:0000259" key="6">
    <source>
        <dbReference type="Pfam" id="PF21486"/>
    </source>
</evidence>
<dbReference type="PANTHER" id="PTHR21286:SF0">
    <property type="entry name" value="NUCLEAR PORE COMPLEX PROTEIN NUP160"/>
    <property type="match status" value="1"/>
</dbReference>
<evidence type="ECO:0000256" key="3">
    <source>
        <dbReference type="ARBA" id="ARBA00023242"/>
    </source>
</evidence>
<feature type="domain" description="Nucleoporin nup120-like HEAT repeat" evidence="7">
    <location>
        <begin position="873"/>
        <end position="1046"/>
    </location>
</feature>
<dbReference type="Proteomes" id="UP000324767">
    <property type="component" value="Unassembled WGS sequence"/>
</dbReference>
<gene>
    <name evidence="8" type="ORF">FRX48_05495</name>
</gene>
<dbReference type="AlphaFoldDB" id="A0A5M8PNX0"/>
<dbReference type="GO" id="GO:0017056">
    <property type="term" value="F:structural constituent of nuclear pore"/>
    <property type="evidence" value="ECO:0007669"/>
    <property type="project" value="TreeGrafter"/>
</dbReference>
<feature type="domain" description="Nucleoporin Nup120 helical" evidence="6">
    <location>
        <begin position="643"/>
        <end position="774"/>
    </location>
</feature>
<dbReference type="InterPro" id="IPR011047">
    <property type="entry name" value="Quinoprotein_ADH-like_sf"/>
</dbReference>
<evidence type="ECO:0000259" key="5">
    <source>
        <dbReference type="Pfam" id="PF11715"/>
    </source>
</evidence>
<feature type="domain" description="Nucleoporin Nup120/160 beta-propeller" evidence="5">
    <location>
        <begin position="81"/>
        <end position="581"/>
    </location>
</feature>
<evidence type="ECO:0000313" key="8">
    <source>
        <dbReference type="EMBL" id="KAA6411183.1"/>
    </source>
</evidence>
<dbReference type="GO" id="GO:0005643">
    <property type="term" value="C:nuclear pore"/>
    <property type="evidence" value="ECO:0007669"/>
    <property type="project" value="TreeGrafter"/>
</dbReference>
<dbReference type="Pfam" id="PF11715">
    <property type="entry name" value="Beta-prop_Nup120_160"/>
    <property type="match status" value="1"/>
</dbReference>
<dbReference type="Pfam" id="PF23300">
    <property type="entry name" value="HEAT_Nup120"/>
    <property type="match status" value="1"/>
</dbReference>
<dbReference type="InterPro" id="IPR059141">
    <property type="entry name" value="Beta-prop_Nup120_160"/>
</dbReference>
<organism evidence="8 9">
    <name type="scientific">Lasallia pustulata</name>
    <dbReference type="NCBI Taxonomy" id="136370"/>
    <lineage>
        <taxon>Eukaryota</taxon>
        <taxon>Fungi</taxon>
        <taxon>Dikarya</taxon>
        <taxon>Ascomycota</taxon>
        <taxon>Pezizomycotina</taxon>
        <taxon>Lecanoromycetes</taxon>
        <taxon>OSLEUM clade</taxon>
        <taxon>Umbilicariomycetidae</taxon>
        <taxon>Umbilicariales</taxon>
        <taxon>Umbilicariaceae</taxon>
        <taxon>Lasallia</taxon>
    </lineage>
</organism>
<proteinExistence type="predicted"/>
<dbReference type="EMBL" id="VXIT01000008">
    <property type="protein sequence ID" value="KAA6411183.1"/>
    <property type="molecule type" value="Genomic_DNA"/>
</dbReference>
<evidence type="ECO:0000259" key="7">
    <source>
        <dbReference type="Pfam" id="PF23300"/>
    </source>
</evidence>
<name>A0A5M8PNX0_9LECA</name>
<protein>
    <submittedName>
        <fullName evidence="8">Nuclear pore complex An-Nup120</fullName>
    </submittedName>
</protein>
<sequence>MAALSPLCVYKENRVDLQPLRPSSIVHVQLSALSVFGRGSQNGNRRVLTTLPRTENEGRFSERHLATSSSIYFRKSNRYPRSLLWRILENDQVLEIRSVDLSKSEQEHGDAAVILRIGLPSTIIQGGVALADPEDGDSLNVFVLTKGNELYTFSLRPEFFCRAAATEEDIGKWCKVFRPASFSISSPHRLVACSYLELVVSLGDGRLMRLARKAGSDGSTWHESTYNDGQWGSSLRGLIRWQGSNTVRYNGQALDQATAVAMASSPDGKHILSVCLNHTLKAWNLVTGKVGFIRDLLNQHRDPQDISKVMLNPGTTQVLQVLHAEGARNGDQYYVVTFSPQDGGSFKIWAIRDADEADVGVRDLYPEAALKSHDPDPDPNSGAIWTMADFRIKDAQGGEGLKMCILMRSNRQYKLYTLKFDLDDLPRAWHDGWVSTTLEVIDEDAHPRVWGTEPADAMDKWTDFLFRPGKFPDTVLDTALSTWCQSRNITLMVKDKKSIKERICSSVGSLVSLQQGGRNGINFHSYREAIDEQWNSFWNVIKDLEQRRWEIVSLSYDEHADMPWIVYTDGCSPVRSCSRTELIAHNDYNILKKNWMKIEVPSVEVDEDRESQEPEDLHQLIEAAAGFRHSFDYPLYQSCMTILNTELWQDASQSMPNRIQSFYDEANFAEEIGDRQCSDLATALDAIGGFDGLDTDSVYAIIEAFPTSISKELSGLLSTSFGLKVLVKGVQEMIELHSRILVDLLILTVFVDVETDREETPMKRFNGPQIYSKLLKVLRKYQMMQWLSKSTRPDTKESKDQPTAGDMMQSTKHPAADEVRVSTVLENLFATDTKPQSYLTQPESVALSQSIQDVLSWITADELVPLESILVHIQCNLLANGNIDLASDFLRYQPSTAWATYVKGRLYLARGEFSVAAINFRKAAFNLARHGSVLNLCEMSHGLLTTLESAHFSSGLPPYYLHILSLFESFSAYTHVSTFASLALQLLPAAKPQSPSDRSLHQDLLCRLFHASLRITAYDSAYTALLRYTDSALQSAALAQLISTMIAQDAASQLLRLPFPGLAAAVDSILEEKAHKTLDVHAGPAFHKILYAWRLRRGDFRGAAAVLFERLQRLRRSGPREMRSGGEGLLDEYLVLINVLACVGEGQAWVLAAEEGAEKKRRVVTLEEVRGAYQEELERRSVLESGRFALVGGDGDGGEMDLL</sequence>
<comment type="subcellular location">
    <subcellularLocation>
        <location evidence="1">Nucleus</location>
    </subcellularLocation>
</comment>
<keyword evidence="3" id="KW-0539">Nucleus</keyword>
<dbReference type="InterPro" id="IPR021717">
    <property type="entry name" value="Nucleoporin_Nup160"/>
</dbReference>
<evidence type="ECO:0000256" key="2">
    <source>
        <dbReference type="ARBA" id="ARBA00022448"/>
    </source>
</evidence>
<feature type="compositionally biased region" description="Basic and acidic residues" evidence="4">
    <location>
        <begin position="791"/>
        <end position="800"/>
    </location>
</feature>
<dbReference type="PANTHER" id="PTHR21286">
    <property type="entry name" value="NUCLEAR PORE COMPLEX PROTEIN NUP160"/>
    <property type="match status" value="1"/>
</dbReference>
<dbReference type="InterPro" id="IPR056548">
    <property type="entry name" value="HEAT_Nup120"/>
</dbReference>
<feature type="region of interest" description="Disordered" evidence="4">
    <location>
        <begin position="789"/>
        <end position="812"/>
    </location>
</feature>
<accession>A0A5M8PNX0</accession>
<evidence type="ECO:0000313" key="9">
    <source>
        <dbReference type="Proteomes" id="UP000324767"/>
    </source>
</evidence>
<dbReference type="SUPFAM" id="SSF50998">
    <property type="entry name" value="Quinoprotein alcohol dehydrogenase-like"/>
    <property type="match status" value="1"/>
</dbReference>
<comment type="caution">
    <text evidence="8">The sequence shown here is derived from an EMBL/GenBank/DDBJ whole genome shotgun (WGS) entry which is preliminary data.</text>
</comment>
<dbReference type="InterPro" id="IPR048884">
    <property type="entry name" value="Nup120_helical"/>
</dbReference>